<evidence type="ECO:0000313" key="2">
    <source>
        <dbReference type="Proteomes" id="UP000346198"/>
    </source>
</evidence>
<evidence type="ECO:0008006" key="3">
    <source>
        <dbReference type="Google" id="ProtNLM"/>
    </source>
</evidence>
<dbReference type="PIRSF" id="PIRSF020555">
    <property type="entry name" value="UCP020555"/>
    <property type="match status" value="1"/>
</dbReference>
<dbReference type="PROSITE" id="PS51257">
    <property type="entry name" value="PROKAR_LIPOPROTEIN"/>
    <property type="match status" value="1"/>
</dbReference>
<accession>A0A6C2UTI4</accession>
<dbReference type="AlphaFoldDB" id="A0A6C2UTI4"/>
<dbReference type="RefSeq" id="WP_136063973.1">
    <property type="nucleotide sequence ID" value="NZ_CAAHFH010000002.1"/>
</dbReference>
<organism evidence="1 2">
    <name type="scientific">Pontiella sulfatireligans</name>
    <dbReference type="NCBI Taxonomy" id="2750658"/>
    <lineage>
        <taxon>Bacteria</taxon>
        <taxon>Pseudomonadati</taxon>
        <taxon>Kiritimatiellota</taxon>
        <taxon>Kiritimatiellia</taxon>
        <taxon>Kiritimatiellales</taxon>
        <taxon>Pontiellaceae</taxon>
        <taxon>Pontiella</taxon>
    </lineage>
</organism>
<name>A0A6C2UTI4_9BACT</name>
<gene>
    <name evidence="1" type="ORF">SCARR_04628</name>
</gene>
<dbReference type="Proteomes" id="UP000346198">
    <property type="component" value="Unassembled WGS sequence"/>
</dbReference>
<dbReference type="InterPro" id="IPR014508">
    <property type="entry name" value="UCP020555_TPR-like"/>
</dbReference>
<protein>
    <recommendedName>
        <fullName evidence="3">DUF4810 domain-containing protein</fullName>
    </recommendedName>
</protein>
<dbReference type="Pfam" id="PF16068">
    <property type="entry name" value="DUF4810"/>
    <property type="match status" value="1"/>
</dbReference>
<keyword evidence="2" id="KW-1185">Reference proteome</keyword>
<reference evidence="1 2" key="1">
    <citation type="submission" date="2019-04" db="EMBL/GenBank/DDBJ databases">
        <authorList>
            <person name="Van Vliet M D."/>
        </authorList>
    </citation>
    <scope>NUCLEOTIDE SEQUENCE [LARGE SCALE GENOMIC DNA]</scope>
    <source>
        <strain evidence="1 2">F21</strain>
    </source>
</reference>
<proteinExistence type="predicted"/>
<evidence type="ECO:0000313" key="1">
    <source>
        <dbReference type="EMBL" id="VGO22544.1"/>
    </source>
</evidence>
<dbReference type="EMBL" id="CAAHFH010000002">
    <property type="protein sequence ID" value="VGO22544.1"/>
    <property type="molecule type" value="Genomic_DNA"/>
</dbReference>
<sequence>MPLRFLSLLLLLGLLSGCTSRSLYEWGDYDQWLYENYKNPKNDEELYVDLTALIARYENRGKPEIKPLAPGLYAEFGFLLMRRGESARAIEYYTKEKTLWPESAAFMDSMIQTAQIADKSAKKGARP</sequence>